<sequence>RGRLPPDRTTRERPFSPSATARVPSRRRPAAAACPAGRRAAAPPPEQEPSSASLSRPELRRRPVHRQEIMECNSSDVRMSHCAEGSETTIEIKIKTLDSQTYNLRVNKCVPIPLLKDKIATVTGILSEQQRLICRGRVLKDDELLSAYHVEDGHTLHLVVRQPGQPAASGSAGNEANVSNSTRRHGRTVRSIVLEAVDLEQGSEFSSLAQILQSLLTSPQVQGGSAPSDTRPSEPMQSSFPNDVRVELDQQQASLHFPEAAVGSSLPNVIPDSVTTISQYINFMRDSFRREGFNGNAQTVRDIDPGTAGSVHVGGTQSQESQPGSTSAHHVLPTAALLAETMQSTRQLLVDLAGELLSQLSTQLGDLGNVSDSPTRRNLQQSAMRQGVLLQNLGSLLLELGRTTMTLRINPTPSEAVVNSGPAVFISPSGPNPLMVPPVPFFPGPRSVQMGQMFSSLGSQGSVLHPRDADIHVRTSGSVPVASTNPSESAGAQQAQEHTDRTGNASHSNAREAFARVAGGAPFAVGSGVRLLPLRTVGAVPAGISRSPSGSSSGGVGVIFPMITRVHQRVNSNGSGARNGQTPNEPHSDTHANLQPNPQPPREAGNLGHSIDVNAGNSSQASHGQQNGQGPLSQLMDSLQWIGSLFSGETPPANGTSHHAPAASAEPVDARNHAVPEVSVASDEGIRFANLVRQIMPHISNVENQPQSTPADTSSTPSQAAVPESANGSRDGPSDSRNSRQHSRDPVDGPNSKRQRMSE</sequence>
<dbReference type="Gene3D" id="3.10.20.90">
    <property type="entry name" value="Phosphatidylinositol 3-kinase Catalytic Subunit, Chain A, domain 1"/>
    <property type="match status" value="1"/>
</dbReference>
<dbReference type="InterPro" id="IPR029071">
    <property type="entry name" value="Ubiquitin-like_domsf"/>
</dbReference>
<dbReference type="PANTHER" id="PTHR15204:SF0">
    <property type="entry name" value="LARGE PROLINE-RICH PROTEIN BAG6"/>
    <property type="match status" value="1"/>
</dbReference>
<feature type="region of interest" description="Disordered" evidence="1">
    <location>
        <begin position="645"/>
        <end position="670"/>
    </location>
</feature>
<feature type="non-terminal residue" evidence="3">
    <location>
        <position position="1"/>
    </location>
</feature>
<dbReference type="AlphaFoldDB" id="F2ELY6"/>
<reference evidence="3" key="1">
    <citation type="journal article" date="2011" name="Plant Physiol.">
        <title>Comprehensive sequence analysis of 24,783 barley full-length cDNAs derived from 12 clone libraries.</title>
        <authorList>
            <person name="Matsumoto T."/>
            <person name="Tanaka T."/>
            <person name="Sakai H."/>
            <person name="Amano N."/>
            <person name="Kanamori H."/>
            <person name="Kurita K."/>
            <person name="Kikuta A."/>
            <person name="Kamiya K."/>
            <person name="Yamamoto M."/>
            <person name="Ikawa H."/>
            <person name="Fujii N."/>
            <person name="Hori K."/>
            <person name="Itoh T."/>
            <person name="Sato K."/>
        </authorList>
    </citation>
    <scope>NUCLEOTIDE SEQUENCE</scope>
    <source>
        <tissue evidence="3">Seed</tissue>
    </source>
</reference>
<feature type="compositionally biased region" description="Polar residues" evidence="1">
    <location>
        <begin position="571"/>
        <end position="596"/>
    </location>
</feature>
<dbReference type="PANTHER" id="PTHR15204">
    <property type="entry name" value="LARGE PROLINE-RICH PROTEIN BAG6"/>
    <property type="match status" value="1"/>
</dbReference>
<feature type="region of interest" description="Disordered" evidence="1">
    <location>
        <begin position="571"/>
        <end position="632"/>
    </location>
</feature>
<dbReference type="InterPro" id="IPR000626">
    <property type="entry name" value="Ubiquitin-like_dom"/>
</dbReference>
<organism evidence="3">
    <name type="scientific">Hordeum vulgare subsp. vulgare</name>
    <name type="common">Domesticated barley</name>
    <dbReference type="NCBI Taxonomy" id="112509"/>
    <lineage>
        <taxon>Eukaryota</taxon>
        <taxon>Viridiplantae</taxon>
        <taxon>Streptophyta</taxon>
        <taxon>Embryophyta</taxon>
        <taxon>Tracheophyta</taxon>
        <taxon>Spermatophyta</taxon>
        <taxon>Magnoliopsida</taxon>
        <taxon>Liliopsida</taxon>
        <taxon>Poales</taxon>
        <taxon>Poaceae</taxon>
        <taxon>BOP clade</taxon>
        <taxon>Pooideae</taxon>
        <taxon>Triticodae</taxon>
        <taxon>Triticeae</taxon>
        <taxon>Hordeinae</taxon>
        <taxon>Hordeum</taxon>
    </lineage>
</organism>
<accession>F2ELY6</accession>
<feature type="region of interest" description="Disordered" evidence="1">
    <location>
        <begin position="219"/>
        <end position="240"/>
    </location>
</feature>
<feature type="region of interest" description="Disordered" evidence="1">
    <location>
        <begin position="1"/>
        <end position="63"/>
    </location>
</feature>
<feature type="compositionally biased region" description="Basic and acidic residues" evidence="1">
    <location>
        <begin position="732"/>
        <end position="747"/>
    </location>
</feature>
<evidence type="ECO:0000259" key="2">
    <source>
        <dbReference type="PROSITE" id="PS50053"/>
    </source>
</evidence>
<feature type="compositionally biased region" description="Low complexity" evidence="1">
    <location>
        <begin position="30"/>
        <end position="41"/>
    </location>
</feature>
<feature type="region of interest" description="Disordered" evidence="1">
    <location>
        <begin position="164"/>
        <end position="185"/>
    </location>
</feature>
<protein>
    <submittedName>
        <fullName evidence="3">Predicted protein</fullName>
    </submittedName>
</protein>
<dbReference type="PROSITE" id="PS50053">
    <property type="entry name" value="UBIQUITIN_2"/>
    <property type="match status" value="1"/>
</dbReference>
<proteinExistence type="evidence at transcript level"/>
<feature type="compositionally biased region" description="Polar residues" evidence="1">
    <location>
        <begin position="615"/>
        <end position="632"/>
    </location>
</feature>
<feature type="compositionally biased region" description="Polar residues" evidence="1">
    <location>
        <begin position="702"/>
        <end position="719"/>
    </location>
</feature>
<feature type="domain" description="Ubiquitin-like" evidence="2">
    <location>
        <begin position="90"/>
        <end position="165"/>
    </location>
</feature>
<dbReference type="Pfam" id="PF00240">
    <property type="entry name" value="ubiquitin"/>
    <property type="match status" value="1"/>
</dbReference>
<dbReference type="SMART" id="SM00213">
    <property type="entry name" value="UBQ"/>
    <property type="match status" value="1"/>
</dbReference>
<evidence type="ECO:0000256" key="1">
    <source>
        <dbReference type="SAM" id="MobiDB-lite"/>
    </source>
</evidence>
<feature type="region of interest" description="Disordered" evidence="1">
    <location>
        <begin position="702"/>
        <end position="759"/>
    </location>
</feature>
<feature type="region of interest" description="Disordered" evidence="1">
    <location>
        <begin position="477"/>
        <end position="508"/>
    </location>
</feature>
<feature type="compositionally biased region" description="Basic and acidic residues" evidence="1">
    <location>
        <begin position="1"/>
        <end position="14"/>
    </location>
</feature>
<dbReference type="EMBL" id="AK377164">
    <property type="protein sequence ID" value="BAK08358.1"/>
    <property type="molecule type" value="mRNA"/>
</dbReference>
<name>F2ELY6_HORVV</name>
<evidence type="ECO:0000313" key="3">
    <source>
        <dbReference type="EMBL" id="BAK08358.1"/>
    </source>
</evidence>
<dbReference type="SUPFAM" id="SSF54236">
    <property type="entry name" value="Ubiquitin-like"/>
    <property type="match status" value="1"/>
</dbReference>
<feature type="compositionally biased region" description="Polar residues" evidence="1">
    <location>
        <begin position="171"/>
        <end position="181"/>
    </location>
</feature>
<dbReference type="FunFam" id="3.10.20.90:FF:000154">
    <property type="entry name" value="Large proline-rich protein BAG6"/>
    <property type="match status" value="1"/>
</dbReference>